<dbReference type="SUPFAM" id="SSF52540">
    <property type="entry name" value="P-loop containing nucleoside triphosphate hydrolases"/>
    <property type="match status" value="1"/>
</dbReference>
<dbReference type="InterPro" id="IPR005752">
    <property type="entry name" value="Helicase_Rep"/>
</dbReference>
<organism evidence="15 16">
    <name type="scientific">Piscinibacterium candidicorallinum</name>
    <dbReference type="NCBI Taxonomy" id="1793872"/>
    <lineage>
        <taxon>Bacteria</taxon>
        <taxon>Pseudomonadati</taxon>
        <taxon>Pseudomonadota</taxon>
        <taxon>Betaproteobacteria</taxon>
        <taxon>Burkholderiales</taxon>
        <taxon>Piscinibacterium</taxon>
    </lineage>
</organism>
<evidence type="ECO:0000256" key="2">
    <source>
        <dbReference type="ARBA" id="ARBA00022705"/>
    </source>
</evidence>
<dbReference type="CDD" id="cd18807">
    <property type="entry name" value="SF1_C_UvrD"/>
    <property type="match status" value="1"/>
</dbReference>
<dbReference type="Pfam" id="PF13361">
    <property type="entry name" value="UvrD_C"/>
    <property type="match status" value="1"/>
</dbReference>
<comment type="function">
    <text evidence="11">Rep helicase is a single-stranded DNA-dependent ATPase involved in DNA replication; it can initiate unwinding at a nick in the DNA. It binds to the single-stranded DNA and acts in a progressive fashion along the DNA in the 3' to 5' direction.</text>
</comment>
<evidence type="ECO:0000256" key="11">
    <source>
        <dbReference type="HAMAP-Rule" id="MF_01920"/>
    </source>
</evidence>
<dbReference type="HAMAP" id="MF_01920">
    <property type="entry name" value="Helicase_Rep"/>
    <property type="match status" value="1"/>
</dbReference>
<protein>
    <recommendedName>
        <fullName evidence="11">ATP-dependent DNA helicase Rep</fullName>
        <ecNumber evidence="11">5.6.2.4</ecNumber>
    </recommendedName>
    <alternativeName>
        <fullName evidence="11">DNA 3'-5' helicase Rep</fullName>
    </alternativeName>
</protein>
<evidence type="ECO:0000256" key="1">
    <source>
        <dbReference type="ARBA" id="ARBA00009922"/>
    </source>
</evidence>
<dbReference type="Gene3D" id="1.10.10.160">
    <property type="match status" value="1"/>
</dbReference>
<dbReference type="RefSeq" id="WP_377304523.1">
    <property type="nucleotide sequence ID" value="NZ_CP180191.1"/>
</dbReference>
<comment type="caution">
    <text evidence="15">The sequence shown here is derived from an EMBL/GenBank/DDBJ whole genome shotgun (WGS) entry which is preliminary data.</text>
</comment>
<dbReference type="InterPro" id="IPR014016">
    <property type="entry name" value="UvrD-like_ATP-bd"/>
</dbReference>
<keyword evidence="5 11" id="KW-0347">Helicase</keyword>
<evidence type="ECO:0000256" key="7">
    <source>
        <dbReference type="ARBA" id="ARBA00023125"/>
    </source>
</evidence>
<sequence length="673" mass="75226">MSFPLNPAQREAVRYLDGPCLVLAGAGSGKTRVITAKIAYLIEQGYKPESIAAITFTNKAAGEMAERAAELVGKDAAKRLQVSTFHSLGVRMLREEARAAGIKPNFTILDAADAAAVLSDILATTDKKLVRAAQGQVSLWKNAGLSPDQAASAAKSNDELAFAKAYARYNETVRAYQAVDFDDLIWTPLKLLEEHAEVRERWQNRLRYLLVDEVQDTNSVQYGLLRNLTGPRAMFTAVGDDDQSIYGWRGANLENLADLQKTYPRLKVIKLEQNYRSTNRILQAANALISHNPKLFEKKLWSEHGMGDPIAVLPQDDDESEAENVVTRLSAHRFERRAKWSDYAILYRSNLQARVIEQQLRNQKIPYIISGGQSFFDRAEIKDLVAYLRLIANEDDDQAFMRAITTPKRGIGPVSLQALATYAGERRKSLFEALFEAGFAGRVKDNQLQTLSEFGQFINRLQDRSGKDNNKAGENGGALLRELVQAIGYEAYLYDTFDAKQALSKWNNVTEFLDWLNRKADEDGKTLIELAQYVALITMLQDNDAEQDAVKLSTLHAAKGLEYPHVFLIGVEEGLLPHLGRTDDELDAEAMGSRIEEERRLMYVGVTRAQRSLIITHCKRRKRGKEFANREPSRFLAELGVTREESSAAAVPSDTRAHMAGLKALLRRAPTSS</sequence>
<keyword evidence="7 11" id="KW-0238">DNA-binding</keyword>
<dbReference type="InterPro" id="IPR014017">
    <property type="entry name" value="DNA_helicase_UvrD-like_C"/>
</dbReference>
<dbReference type="InterPro" id="IPR000212">
    <property type="entry name" value="DNA_helicase_UvrD/REP"/>
</dbReference>
<dbReference type="Proteomes" id="UP001595556">
    <property type="component" value="Unassembled WGS sequence"/>
</dbReference>
<gene>
    <name evidence="11" type="primary">rep</name>
    <name evidence="15" type="ORF">ACFOEN_12785</name>
</gene>
<dbReference type="PROSITE" id="PS51217">
    <property type="entry name" value="UVRD_HELICASE_CTER"/>
    <property type="match status" value="1"/>
</dbReference>
<comment type="catalytic activity">
    <reaction evidence="10 11">
        <text>ATP + H2O = ADP + phosphate + H(+)</text>
        <dbReference type="Rhea" id="RHEA:13065"/>
        <dbReference type="ChEBI" id="CHEBI:15377"/>
        <dbReference type="ChEBI" id="CHEBI:15378"/>
        <dbReference type="ChEBI" id="CHEBI:30616"/>
        <dbReference type="ChEBI" id="CHEBI:43474"/>
        <dbReference type="ChEBI" id="CHEBI:456216"/>
        <dbReference type="EC" id="5.6.2.4"/>
    </reaction>
</comment>
<evidence type="ECO:0000256" key="5">
    <source>
        <dbReference type="ARBA" id="ARBA00022806"/>
    </source>
</evidence>
<keyword evidence="4 11" id="KW-0378">Hydrolase</keyword>
<evidence type="ECO:0000259" key="13">
    <source>
        <dbReference type="PROSITE" id="PS51198"/>
    </source>
</evidence>
<evidence type="ECO:0000256" key="10">
    <source>
        <dbReference type="ARBA" id="ARBA00048988"/>
    </source>
</evidence>
<dbReference type="PROSITE" id="PS51198">
    <property type="entry name" value="UVRD_HELICASE_ATP_BIND"/>
    <property type="match status" value="1"/>
</dbReference>
<evidence type="ECO:0000313" key="15">
    <source>
        <dbReference type="EMBL" id="MFC3148500.1"/>
    </source>
</evidence>
<evidence type="ECO:0000259" key="14">
    <source>
        <dbReference type="PROSITE" id="PS51217"/>
    </source>
</evidence>
<feature type="binding site" evidence="11">
    <location>
        <position position="276"/>
    </location>
    <ligand>
        <name>ATP</name>
        <dbReference type="ChEBI" id="CHEBI:30616"/>
    </ligand>
</feature>
<dbReference type="PANTHER" id="PTHR11070">
    <property type="entry name" value="UVRD / RECB / PCRA DNA HELICASE FAMILY MEMBER"/>
    <property type="match status" value="1"/>
</dbReference>
<evidence type="ECO:0000256" key="6">
    <source>
        <dbReference type="ARBA" id="ARBA00022840"/>
    </source>
</evidence>
<keyword evidence="6 11" id="KW-0067">ATP-binding</keyword>
<evidence type="ECO:0000256" key="4">
    <source>
        <dbReference type="ARBA" id="ARBA00022801"/>
    </source>
</evidence>
<keyword evidence="16" id="KW-1185">Reference proteome</keyword>
<dbReference type="Pfam" id="PF00580">
    <property type="entry name" value="UvrD-helicase"/>
    <property type="match status" value="1"/>
</dbReference>
<reference evidence="16" key="1">
    <citation type="journal article" date="2019" name="Int. J. Syst. Evol. Microbiol.">
        <title>The Global Catalogue of Microorganisms (GCM) 10K type strain sequencing project: providing services to taxonomists for standard genome sequencing and annotation.</title>
        <authorList>
            <consortium name="The Broad Institute Genomics Platform"/>
            <consortium name="The Broad Institute Genome Sequencing Center for Infectious Disease"/>
            <person name="Wu L."/>
            <person name="Ma J."/>
        </authorList>
    </citation>
    <scope>NUCLEOTIDE SEQUENCE [LARGE SCALE GENOMIC DNA]</scope>
    <source>
        <strain evidence="16">KCTC 52168</strain>
    </source>
</reference>
<comment type="catalytic activity">
    <reaction evidence="9 11">
        <text>Couples ATP hydrolysis with the unwinding of duplex DNA by translocating in the 3'-5' direction.</text>
        <dbReference type="EC" id="5.6.2.4"/>
    </reaction>
</comment>
<comment type="similarity">
    <text evidence="1 11">Belongs to the helicase family. UvrD subfamily.</text>
</comment>
<accession>A0ABV7H3Y0</accession>
<dbReference type="PANTHER" id="PTHR11070:SF64">
    <property type="entry name" value="ATP-DEPENDENT DNA HELICASE REP"/>
    <property type="match status" value="1"/>
</dbReference>
<evidence type="ECO:0000256" key="8">
    <source>
        <dbReference type="ARBA" id="ARBA00023235"/>
    </source>
</evidence>
<dbReference type="CDD" id="cd17932">
    <property type="entry name" value="DEXQc_UvrD"/>
    <property type="match status" value="1"/>
</dbReference>
<evidence type="ECO:0000256" key="3">
    <source>
        <dbReference type="ARBA" id="ARBA00022741"/>
    </source>
</evidence>
<keyword evidence="8 11" id="KW-0413">Isomerase</keyword>
<keyword evidence="2 11" id="KW-0235">DNA replication</keyword>
<feature type="binding site" evidence="12">
    <location>
        <begin position="24"/>
        <end position="31"/>
    </location>
    <ligand>
        <name>ATP</name>
        <dbReference type="ChEBI" id="CHEBI:30616"/>
    </ligand>
</feature>
<dbReference type="Gene3D" id="3.40.50.300">
    <property type="entry name" value="P-loop containing nucleotide triphosphate hydrolases"/>
    <property type="match status" value="2"/>
</dbReference>
<dbReference type="Gene3D" id="1.10.486.10">
    <property type="entry name" value="PCRA, domain 4"/>
    <property type="match status" value="1"/>
</dbReference>
<dbReference type="InterPro" id="IPR027417">
    <property type="entry name" value="P-loop_NTPase"/>
</dbReference>
<feature type="domain" description="UvrD-like helicase ATP-binding" evidence="13">
    <location>
        <begin position="3"/>
        <end position="278"/>
    </location>
</feature>
<keyword evidence="3 11" id="KW-0547">Nucleotide-binding</keyword>
<evidence type="ECO:0000256" key="9">
    <source>
        <dbReference type="ARBA" id="ARBA00034617"/>
    </source>
</evidence>
<dbReference type="InterPro" id="IPR013986">
    <property type="entry name" value="DExx_box_DNA_helicase_dom_sf"/>
</dbReference>
<name>A0ABV7H3Y0_9BURK</name>
<evidence type="ECO:0000313" key="16">
    <source>
        <dbReference type="Proteomes" id="UP001595556"/>
    </source>
</evidence>
<proteinExistence type="inferred from homology"/>
<dbReference type="EC" id="5.6.2.4" evidence="11"/>
<evidence type="ECO:0000256" key="12">
    <source>
        <dbReference type="PROSITE-ProRule" id="PRU00560"/>
    </source>
</evidence>
<comment type="subunit">
    <text evidence="11">Homodimer.</text>
</comment>
<dbReference type="EMBL" id="JBHRTI010000007">
    <property type="protein sequence ID" value="MFC3148500.1"/>
    <property type="molecule type" value="Genomic_DNA"/>
</dbReference>
<feature type="domain" description="UvrD-like helicase C-terminal" evidence="14">
    <location>
        <begin position="279"/>
        <end position="560"/>
    </location>
</feature>